<dbReference type="RefSeq" id="WP_117408825.1">
    <property type="nucleotide sequence ID" value="NZ_QFZU02000143.1"/>
</dbReference>
<feature type="compositionally biased region" description="Pro residues" evidence="1">
    <location>
        <begin position="211"/>
        <end position="222"/>
    </location>
</feature>
<accession>A0ABX9LDQ3</accession>
<feature type="compositionally biased region" description="Low complexity" evidence="1">
    <location>
        <begin position="235"/>
        <end position="245"/>
    </location>
</feature>
<dbReference type="Proteomes" id="UP000262538">
    <property type="component" value="Unassembled WGS sequence"/>
</dbReference>
<keyword evidence="3" id="KW-1185">Reference proteome</keyword>
<evidence type="ECO:0000313" key="3">
    <source>
        <dbReference type="Proteomes" id="UP000262538"/>
    </source>
</evidence>
<evidence type="ECO:0000313" key="2">
    <source>
        <dbReference type="EMBL" id="RGA02109.1"/>
    </source>
</evidence>
<organism evidence="2 3">
    <name type="scientific">Microbispora triticiradicis</name>
    <dbReference type="NCBI Taxonomy" id="2200763"/>
    <lineage>
        <taxon>Bacteria</taxon>
        <taxon>Bacillati</taxon>
        <taxon>Actinomycetota</taxon>
        <taxon>Actinomycetes</taxon>
        <taxon>Streptosporangiales</taxon>
        <taxon>Streptosporangiaceae</taxon>
        <taxon>Microbispora</taxon>
    </lineage>
</organism>
<feature type="compositionally biased region" description="Gly residues" evidence="1">
    <location>
        <begin position="32"/>
        <end position="53"/>
    </location>
</feature>
<name>A0ABX9LDQ3_9ACTN</name>
<sequence length="245" mass="23915">MALVVIALAGCGDPQADGGAASAATGAATGAAAGGGKGLKGGTGPGGGGGNGRKTGHFTLTSGPTLDGDFSGPQGTGGGGSTCVTLSSPVPGEVRVVRVRLVQDGPGKMTAAPGGYPCTFDGPAASCEGTVLTPGGSVCPFGLDGEGDADSKARLVLTLERTCVDHEAPVCDGIPASPSPAHPAAVTWKYVLTYYYCPNPSEGFPGIRSIPCPPPSGPPSTTPIPTDEPTDEPTDQVPTDEPTQG</sequence>
<gene>
    <name evidence="2" type="ORF">DI270_026080</name>
</gene>
<comment type="caution">
    <text evidence="2">The sequence shown here is derived from an EMBL/GenBank/DDBJ whole genome shotgun (WGS) entry which is preliminary data.</text>
</comment>
<feature type="region of interest" description="Disordered" evidence="1">
    <location>
        <begin position="31"/>
        <end position="82"/>
    </location>
</feature>
<evidence type="ECO:0000256" key="1">
    <source>
        <dbReference type="SAM" id="MobiDB-lite"/>
    </source>
</evidence>
<dbReference type="EMBL" id="QFZU02000143">
    <property type="protein sequence ID" value="RGA02109.1"/>
    <property type="molecule type" value="Genomic_DNA"/>
</dbReference>
<feature type="region of interest" description="Disordered" evidence="1">
    <location>
        <begin position="207"/>
        <end position="245"/>
    </location>
</feature>
<reference evidence="2 3" key="1">
    <citation type="submission" date="2018-08" db="EMBL/GenBank/DDBJ databases">
        <title>Microbispora. triticiradicis sp. nov., a novel actinomycete isolated from the root of wheat (Triticum aestivum L.)).</title>
        <authorList>
            <person name="Han C."/>
        </authorList>
    </citation>
    <scope>NUCLEOTIDE SEQUENCE [LARGE SCALE GENOMIC DNA]</scope>
    <source>
        <strain evidence="2 3">NEAU-HRDPA2-9</strain>
    </source>
</reference>
<evidence type="ECO:0008006" key="4">
    <source>
        <dbReference type="Google" id="ProtNLM"/>
    </source>
</evidence>
<proteinExistence type="predicted"/>
<protein>
    <recommendedName>
        <fullName evidence="4">Lipoprotein</fullName>
    </recommendedName>
</protein>